<dbReference type="RefSeq" id="WP_152788584.1">
    <property type="nucleotide sequence ID" value="NZ_BAABEQ010000023.1"/>
</dbReference>
<keyword evidence="6" id="KW-0401">Integrin</keyword>
<dbReference type="OrthoDB" id="9815928at2"/>
<dbReference type="Proteomes" id="UP000326979">
    <property type="component" value="Unassembled WGS sequence"/>
</dbReference>
<name>A0A5N8W812_9ACTN</name>
<dbReference type="EMBL" id="VJZE01000242">
    <property type="protein sequence ID" value="MPY43623.1"/>
    <property type="molecule type" value="Genomic_DNA"/>
</dbReference>
<keyword evidence="3" id="KW-0378">Hydrolase</keyword>
<feature type="signal peptide" evidence="5">
    <location>
        <begin position="1"/>
        <end position="33"/>
    </location>
</feature>
<sequence length="459" mass="46932">MFTRRNLRLTLATATAVSLTGGLLTFSVGVADAATPAKYADDFNGDGYRDYAVTGDGAFTVTYGTATGPGTESATFTQRSPGVPGTAGDAGGFVDTFGEDLAAADLNRDGYADLAVADRSEKVSGKVASGAVTIMWGAKTGLGSKATRLPVKAKSHQGFGNELETGDFNGDGKADLAVADGIDTVRIYRGGFSQSGTTGQVTKHTPSPNVTDVLEPTGLVAGKVTKDKATDLYVLGQGYRNDKMTQDAWFLRGGSTVKSGKLTKINNSSPDYDPTGVIADFDKNGYGDLAVSDTPYNKGAGSVVVVRGGASGPTTTYRLTQATSGVATAATKHDSFGADLSAGETNGDGYPDLAVGVPEEKVGSAETAGGVHILRGGPRGVTGTGSQWFTRATAGVPGSPKEMEMFGLAVRLRDLDGDGDRDLLAAGDNDELSLLFPAGASGITTGSVTELGLRPSFPQ</sequence>
<evidence type="ECO:0000313" key="6">
    <source>
        <dbReference type="EMBL" id="MPY43623.1"/>
    </source>
</evidence>
<evidence type="ECO:0000256" key="4">
    <source>
        <dbReference type="ARBA" id="ARBA00023180"/>
    </source>
</evidence>
<dbReference type="GO" id="GO:0007229">
    <property type="term" value="P:integrin-mediated signaling pathway"/>
    <property type="evidence" value="ECO:0007669"/>
    <property type="project" value="UniProtKB-KW"/>
</dbReference>
<dbReference type="SUPFAM" id="SSF69318">
    <property type="entry name" value="Integrin alpha N-terminal domain"/>
    <property type="match status" value="1"/>
</dbReference>
<dbReference type="GO" id="GO:0016787">
    <property type="term" value="F:hydrolase activity"/>
    <property type="evidence" value="ECO:0007669"/>
    <property type="project" value="UniProtKB-KW"/>
</dbReference>
<dbReference type="InterPro" id="IPR028994">
    <property type="entry name" value="Integrin_alpha_N"/>
</dbReference>
<dbReference type="PROSITE" id="PS51470">
    <property type="entry name" value="FG_GAP"/>
    <property type="match status" value="1"/>
</dbReference>
<reference evidence="6 7" key="1">
    <citation type="submission" date="2019-07" db="EMBL/GenBank/DDBJ databases">
        <title>New species of Amycolatopsis and Streptomyces.</title>
        <authorList>
            <person name="Duangmal K."/>
            <person name="Teo W.F.A."/>
            <person name="Lipun K."/>
        </authorList>
    </citation>
    <scope>NUCLEOTIDE SEQUENCE [LARGE SCALE GENOMIC DNA]</scope>
    <source>
        <strain evidence="6 7">TISTR 2346</strain>
    </source>
</reference>
<dbReference type="Gene3D" id="2.130.10.130">
    <property type="entry name" value="Integrin alpha, N-terminal"/>
    <property type="match status" value="3"/>
</dbReference>
<dbReference type="Pfam" id="PF13517">
    <property type="entry name" value="FG-GAP_3"/>
    <property type="match status" value="1"/>
</dbReference>
<evidence type="ECO:0000256" key="1">
    <source>
        <dbReference type="ARBA" id="ARBA00022729"/>
    </source>
</evidence>
<feature type="chain" id="PRO_5024935654" evidence="5">
    <location>
        <begin position="34"/>
        <end position="459"/>
    </location>
</feature>
<dbReference type="InterPro" id="IPR013519">
    <property type="entry name" value="Int_alpha_beta-p"/>
</dbReference>
<gene>
    <name evidence="6" type="ORF">FNH04_28100</name>
</gene>
<evidence type="ECO:0000313" key="7">
    <source>
        <dbReference type="Proteomes" id="UP000326979"/>
    </source>
</evidence>
<accession>A0A5N8W812</accession>
<comment type="caution">
    <text evidence="6">The sequence shown here is derived from an EMBL/GenBank/DDBJ whole genome shotgun (WGS) entry which is preliminary data.</text>
</comment>
<dbReference type="PANTHER" id="PTHR23221:SF7">
    <property type="entry name" value="PHOSPHATIDYLINOSITOL-GLYCAN-SPECIFIC PHOSPHOLIPASE D"/>
    <property type="match status" value="1"/>
</dbReference>
<evidence type="ECO:0000256" key="3">
    <source>
        <dbReference type="ARBA" id="ARBA00022801"/>
    </source>
</evidence>
<evidence type="ECO:0000256" key="2">
    <source>
        <dbReference type="ARBA" id="ARBA00022737"/>
    </source>
</evidence>
<proteinExistence type="predicted"/>
<protein>
    <submittedName>
        <fullName evidence="6">Integrin-like protein</fullName>
    </submittedName>
</protein>
<keyword evidence="1 5" id="KW-0732">Signal</keyword>
<evidence type="ECO:0000256" key="5">
    <source>
        <dbReference type="SAM" id="SignalP"/>
    </source>
</evidence>
<keyword evidence="2" id="KW-0677">Repeat</keyword>
<dbReference type="Pfam" id="PF01839">
    <property type="entry name" value="FG-GAP"/>
    <property type="match status" value="1"/>
</dbReference>
<dbReference type="PANTHER" id="PTHR23221">
    <property type="entry name" value="GLYCOSYLPHOSPHATIDYLINOSITOL PHOSPHOLIPASE D"/>
    <property type="match status" value="1"/>
</dbReference>
<dbReference type="AlphaFoldDB" id="A0A5N8W812"/>
<dbReference type="InterPro" id="IPR013517">
    <property type="entry name" value="FG-GAP"/>
</dbReference>
<organism evidence="6 7">
    <name type="scientific">Streptomyces phyllanthi</name>
    <dbReference type="NCBI Taxonomy" id="1803180"/>
    <lineage>
        <taxon>Bacteria</taxon>
        <taxon>Bacillati</taxon>
        <taxon>Actinomycetota</taxon>
        <taxon>Actinomycetes</taxon>
        <taxon>Kitasatosporales</taxon>
        <taxon>Streptomycetaceae</taxon>
        <taxon>Streptomyces</taxon>
    </lineage>
</organism>
<keyword evidence="4" id="KW-0325">Glycoprotein</keyword>
<keyword evidence="7" id="KW-1185">Reference proteome</keyword>